<dbReference type="Pfam" id="PF01071">
    <property type="entry name" value="GARS_A"/>
    <property type="match status" value="1"/>
</dbReference>
<feature type="domain" description="ATP-grasp" evidence="17">
    <location>
        <begin position="107"/>
        <end position="318"/>
    </location>
</feature>
<dbReference type="GO" id="GO:0046872">
    <property type="term" value="F:metal ion binding"/>
    <property type="evidence" value="ECO:0007669"/>
    <property type="project" value="UniProtKB-KW"/>
</dbReference>
<dbReference type="SUPFAM" id="SSF51246">
    <property type="entry name" value="Rudiment single hybrid motif"/>
    <property type="match status" value="1"/>
</dbReference>
<evidence type="ECO:0000256" key="4">
    <source>
        <dbReference type="ARBA" id="ARBA00013255"/>
    </source>
</evidence>
<reference evidence="18 19" key="1">
    <citation type="submission" date="2018-05" db="EMBL/GenBank/DDBJ databases">
        <title>complete genome sequence of Aquabacterium olei NBRC 110486.</title>
        <authorList>
            <person name="Tang B."/>
            <person name="Chang J."/>
            <person name="Zhang L."/>
            <person name="Yang H."/>
        </authorList>
    </citation>
    <scope>NUCLEOTIDE SEQUENCE [LARGE SCALE GENOMIC DNA]</scope>
    <source>
        <strain evidence="18 19">NBRC 110486</strain>
    </source>
</reference>
<dbReference type="InterPro" id="IPR020560">
    <property type="entry name" value="PRibGlycinamide_synth_C-dom"/>
</dbReference>
<dbReference type="InterPro" id="IPR000115">
    <property type="entry name" value="PRibGlycinamide_synth"/>
</dbReference>
<evidence type="ECO:0000256" key="3">
    <source>
        <dbReference type="ARBA" id="ARBA00005174"/>
    </source>
</evidence>
<dbReference type="FunFam" id="3.40.50.20:FF:000006">
    <property type="entry name" value="Phosphoribosylamine--glycine ligase, chloroplastic"/>
    <property type="match status" value="1"/>
</dbReference>
<evidence type="ECO:0000256" key="8">
    <source>
        <dbReference type="ARBA" id="ARBA00022755"/>
    </source>
</evidence>
<name>A0A2U8FPS6_9BURK</name>
<dbReference type="Gene3D" id="3.90.600.10">
    <property type="entry name" value="Phosphoribosylglycinamide synthetase, C-terminal domain"/>
    <property type="match status" value="1"/>
</dbReference>
<dbReference type="AlphaFoldDB" id="A0A2U8FPS6"/>
<dbReference type="InterPro" id="IPR037123">
    <property type="entry name" value="PRibGlycinamide_synth_C_sf"/>
</dbReference>
<evidence type="ECO:0000256" key="13">
    <source>
        <dbReference type="ARBA" id="ARBA00042242"/>
    </source>
</evidence>
<comment type="catalytic activity">
    <reaction evidence="15">
        <text>5-phospho-beta-D-ribosylamine + glycine + ATP = N(1)-(5-phospho-beta-D-ribosyl)glycinamide + ADP + phosphate + H(+)</text>
        <dbReference type="Rhea" id="RHEA:17453"/>
        <dbReference type="ChEBI" id="CHEBI:15378"/>
        <dbReference type="ChEBI" id="CHEBI:30616"/>
        <dbReference type="ChEBI" id="CHEBI:43474"/>
        <dbReference type="ChEBI" id="CHEBI:57305"/>
        <dbReference type="ChEBI" id="CHEBI:58681"/>
        <dbReference type="ChEBI" id="CHEBI:143788"/>
        <dbReference type="ChEBI" id="CHEBI:456216"/>
        <dbReference type="EC" id="6.3.4.13"/>
    </reaction>
</comment>
<evidence type="ECO:0000256" key="9">
    <source>
        <dbReference type="ARBA" id="ARBA00022840"/>
    </source>
</evidence>
<dbReference type="PANTHER" id="PTHR43472">
    <property type="entry name" value="PHOSPHORIBOSYLAMINE--GLYCINE LIGASE"/>
    <property type="match status" value="1"/>
</dbReference>
<proteinExistence type="inferred from homology"/>
<dbReference type="Gene3D" id="3.30.470.20">
    <property type="entry name" value="ATP-grasp fold, B domain"/>
    <property type="match status" value="1"/>
</dbReference>
<dbReference type="FunFam" id="3.90.600.10:FF:000001">
    <property type="entry name" value="Trifunctional purine biosynthetic protein adenosine-3"/>
    <property type="match status" value="1"/>
</dbReference>
<evidence type="ECO:0000313" key="18">
    <source>
        <dbReference type="EMBL" id="AWI52848.1"/>
    </source>
</evidence>
<evidence type="ECO:0000256" key="12">
    <source>
        <dbReference type="ARBA" id="ARBA00038345"/>
    </source>
</evidence>
<dbReference type="NCBIfam" id="TIGR00877">
    <property type="entry name" value="purD"/>
    <property type="match status" value="1"/>
</dbReference>
<dbReference type="SMART" id="SM01210">
    <property type="entry name" value="GARS_C"/>
    <property type="match status" value="1"/>
</dbReference>
<dbReference type="EMBL" id="CP029210">
    <property type="protein sequence ID" value="AWI52848.1"/>
    <property type="molecule type" value="Genomic_DNA"/>
</dbReference>
<evidence type="ECO:0000256" key="15">
    <source>
        <dbReference type="HAMAP-Rule" id="MF_00138"/>
    </source>
</evidence>
<comment type="pathway">
    <text evidence="3 15">Purine metabolism; IMP biosynthesis via de novo pathway; N(1)-(5-phospho-D-ribosyl)glycinamide from 5-phospho-alpha-D-ribose 1-diphosphate: step 2/2.</text>
</comment>
<dbReference type="SMART" id="SM01209">
    <property type="entry name" value="GARS_A"/>
    <property type="match status" value="1"/>
</dbReference>
<evidence type="ECO:0000256" key="10">
    <source>
        <dbReference type="ARBA" id="ARBA00022842"/>
    </source>
</evidence>
<dbReference type="Gene3D" id="3.30.1490.20">
    <property type="entry name" value="ATP-grasp fold, A domain"/>
    <property type="match status" value="1"/>
</dbReference>
<dbReference type="SUPFAM" id="SSF56059">
    <property type="entry name" value="Glutathione synthetase ATP-binding domain-like"/>
    <property type="match status" value="1"/>
</dbReference>
<dbReference type="Pfam" id="PF02843">
    <property type="entry name" value="GARS_C"/>
    <property type="match status" value="1"/>
</dbReference>
<evidence type="ECO:0000256" key="2">
    <source>
        <dbReference type="ARBA" id="ARBA00001946"/>
    </source>
</evidence>
<keyword evidence="9 16" id="KW-0067">ATP-binding</keyword>
<dbReference type="OrthoDB" id="9807240at2"/>
<dbReference type="InterPro" id="IPR013815">
    <property type="entry name" value="ATP_grasp_subdomain_1"/>
</dbReference>
<evidence type="ECO:0000256" key="5">
    <source>
        <dbReference type="ARBA" id="ARBA00022598"/>
    </source>
</evidence>
<keyword evidence="7 16" id="KW-0547">Nucleotide-binding</keyword>
<keyword evidence="6" id="KW-0479">Metal-binding</keyword>
<evidence type="ECO:0000256" key="14">
    <source>
        <dbReference type="ARBA" id="ARBA00042864"/>
    </source>
</evidence>
<evidence type="ECO:0000256" key="6">
    <source>
        <dbReference type="ARBA" id="ARBA00022723"/>
    </source>
</evidence>
<dbReference type="HAMAP" id="MF_00138">
    <property type="entry name" value="GARS"/>
    <property type="match status" value="1"/>
</dbReference>
<evidence type="ECO:0000256" key="16">
    <source>
        <dbReference type="PROSITE-ProRule" id="PRU00409"/>
    </source>
</evidence>
<dbReference type="Gene3D" id="3.40.50.20">
    <property type="match status" value="1"/>
</dbReference>
<dbReference type="FunFam" id="3.30.470.20:FF:000031">
    <property type="entry name" value="Phosphoribosylamine--glycine ligase"/>
    <property type="match status" value="1"/>
</dbReference>
<evidence type="ECO:0000256" key="7">
    <source>
        <dbReference type="ARBA" id="ARBA00022741"/>
    </source>
</evidence>
<dbReference type="Proteomes" id="UP000244892">
    <property type="component" value="Chromosome"/>
</dbReference>
<keyword evidence="11" id="KW-0464">Manganese</keyword>
<dbReference type="InterPro" id="IPR020561">
    <property type="entry name" value="PRibGlycinamid_synth_ATP-grasp"/>
</dbReference>
<dbReference type="InterPro" id="IPR016185">
    <property type="entry name" value="PreATP-grasp_dom_sf"/>
</dbReference>
<evidence type="ECO:0000256" key="1">
    <source>
        <dbReference type="ARBA" id="ARBA00001936"/>
    </source>
</evidence>
<dbReference type="GO" id="GO:0004637">
    <property type="term" value="F:phosphoribosylamine-glycine ligase activity"/>
    <property type="evidence" value="ECO:0007669"/>
    <property type="project" value="UniProtKB-UniRule"/>
</dbReference>
<comment type="cofactor">
    <cofactor evidence="1">
        <name>Mn(2+)</name>
        <dbReference type="ChEBI" id="CHEBI:29035"/>
    </cofactor>
</comment>
<dbReference type="InterPro" id="IPR011054">
    <property type="entry name" value="Rudment_hybrid_motif"/>
</dbReference>
<keyword evidence="5 15" id="KW-0436">Ligase</keyword>
<dbReference type="PANTHER" id="PTHR43472:SF1">
    <property type="entry name" value="PHOSPHORIBOSYLAMINE--GLYCINE LIGASE, CHLOROPLASTIC"/>
    <property type="match status" value="1"/>
</dbReference>
<comment type="cofactor">
    <cofactor evidence="2">
        <name>Mg(2+)</name>
        <dbReference type="ChEBI" id="CHEBI:18420"/>
    </cofactor>
</comment>
<dbReference type="InterPro" id="IPR011761">
    <property type="entry name" value="ATP-grasp"/>
</dbReference>
<dbReference type="GO" id="GO:0005524">
    <property type="term" value="F:ATP binding"/>
    <property type="evidence" value="ECO:0007669"/>
    <property type="project" value="UniProtKB-UniRule"/>
</dbReference>
<evidence type="ECO:0000313" key="19">
    <source>
        <dbReference type="Proteomes" id="UP000244892"/>
    </source>
</evidence>
<dbReference type="PROSITE" id="PS50975">
    <property type="entry name" value="ATP_GRASP"/>
    <property type="match status" value="1"/>
</dbReference>
<organism evidence="18 19">
    <name type="scientific">Aquabacterium olei</name>
    <dbReference type="NCBI Taxonomy" id="1296669"/>
    <lineage>
        <taxon>Bacteria</taxon>
        <taxon>Pseudomonadati</taxon>
        <taxon>Pseudomonadota</taxon>
        <taxon>Betaproteobacteria</taxon>
        <taxon>Burkholderiales</taxon>
        <taxon>Aquabacterium</taxon>
    </lineage>
</organism>
<dbReference type="EC" id="6.3.4.13" evidence="4 15"/>
<dbReference type="RefSeq" id="WP_109035319.1">
    <property type="nucleotide sequence ID" value="NZ_CP029210.1"/>
</dbReference>
<dbReference type="KEGG" id="aon:DEH84_04985"/>
<dbReference type="UniPathway" id="UPA00074">
    <property type="reaction ID" value="UER00125"/>
</dbReference>
<dbReference type="Pfam" id="PF02844">
    <property type="entry name" value="GARS_N"/>
    <property type="match status" value="1"/>
</dbReference>
<evidence type="ECO:0000256" key="11">
    <source>
        <dbReference type="ARBA" id="ARBA00023211"/>
    </source>
</evidence>
<gene>
    <name evidence="15" type="primary">purD</name>
    <name evidence="18" type="ORF">DEH84_04985</name>
</gene>
<dbReference type="GO" id="GO:0006189">
    <property type="term" value="P:'de novo' IMP biosynthetic process"/>
    <property type="evidence" value="ECO:0007669"/>
    <property type="project" value="UniProtKB-UniRule"/>
</dbReference>
<keyword evidence="8 15" id="KW-0658">Purine biosynthesis</keyword>
<dbReference type="InterPro" id="IPR020562">
    <property type="entry name" value="PRibGlycinamide_synth_N"/>
</dbReference>
<protein>
    <recommendedName>
        <fullName evidence="4 15">Phosphoribosylamine--glycine ligase</fullName>
        <ecNumber evidence="4 15">6.3.4.13</ecNumber>
    </recommendedName>
    <alternativeName>
        <fullName evidence="15">GARS</fullName>
    </alternativeName>
    <alternativeName>
        <fullName evidence="13 15">Glycinamide ribonucleotide synthetase</fullName>
    </alternativeName>
    <alternativeName>
        <fullName evidence="14 15">Phosphoribosylglycinamide synthetase</fullName>
    </alternativeName>
</protein>
<keyword evidence="19" id="KW-1185">Reference proteome</keyword>
<accession>A0A2U8FPS6</accession>
<keyword evidence="10" id="KW-0460">Magnesium</keyword>
<sequence>MNILVIGSGGREHALAWKLAQSPKAQKVYVAPGNGGTARDPRLVNVPITDVKALADFAQTNKIAVTVVGPEAPLAAGVVDEFRARGLRIFGPTQKAAQLESSKAFAKDFMKRHGIPTAFYETFTDAAAAHAYVDAKGAPIVIKADGLAAGKGVVVATTLQEAHEAIDFMLLDNKLGVQHNAGGARVVIEEFLAGEEASFIIMADGKNVAVMATSQDHKRLLDGDAGPNTGGMGAYSPAPVVTPNVYAKAMQEIINPTLAGMAKDGIPFTGFLYAGLMIDAQGNPKTLEFNCRMGDPETQPIMMRLKSDLVDVMLHATDGTLDQVELQWDRRFALGVVVAAGGYPLDPKKGDVITGLPADADDAMVFHAGTTMGEDGQVRTSGGRVLCVTALGDSAKLAQQRAYDYMRGLAFDGMQFRSDIGWRAIKAR</sequence>
<dbReference type="SUPFAM" id="SSF52440">
    <property type="entry name" value="PreATP-grasp domain"/>
    <property type="match status" value="1"/>
</dbReference>
<dbReference type="GO" id="GO:0009113">
    <property type="term" value="P:purine nucleobase biosynthetic process"/>
    <property type="evidence" value="ECO:0007669"/>
    <property type="project" value="InterPro"/>
</dbReference>
<comment type="similarity">
    <text evidence="12 15">Belongs to the GARS family.</text>
</comment>
<evidence type="ECO:0000259" key="17">
    <source>
        <dbReference type="PROSITE" id="PS50975"/>
    </source>
</evidence>